<evidence type="ECO:0000256" key="8">
    <source>
        <dbReference type="ARBA" id="ARBA00022827"/>
    </source>
</evidence>
<evidence type="ECO:0000259" key="13">
    <source>
        <dbReference type="Pfam" id="PF01507"/>
    </source>
</evidence>
<dbReference type="GO" id="GO:0003919">
    <property type="term" value="F:FMN adenylyltransferase activity"/>
    <property type="evidence" value="ECO:0007669"/>
    <property type="project" value="UniProtKB-EC"/>
</dbReference>
<dbReference type="PANTHER" id="PTHR23293">
    <property type="entry name" value="FAD SYNTHETASE-RELATED FMN ADENYLYLTRANSFERASE"/>
    <property type="match status" value="1"/>
</dbReference>
<keyword evidence="8" id="KW-0274">FAD</keyword>
<dbReference type="OrthoDB" id="270728at2759"/>
<name>A0A4Z1SSZ6_GIAMU</name>
<evidence type="ECO:0000256" key="4">
    <source>
        <dbReference type="ARBA" id="ARBA00022643"/>
    </source>
</evidence>
<evidence type="ECO:0000256" key="9">
    <source>
        <dbReference type="ARBA" id="ARBA00022840"/>
    </source>
</evidence>
<keyword evidence="9" id="KW-0067">ATP-binding</keyword>
<comment type="catalytic activity">
    <reaction evidence="12">
        <text>FMN + ATP + H(+) = FAD + diphosphate</text>
        <dbReference type="Rhea" id="RHEA:17237"/>
        <dbReference type="ChEBI" id="CHEBI:15378"/>
        <dbReference type="ChEBI" id="CHEBI:30616"/>
        <dbReference type="ChEBI" id="CHEBI:33019"/>
        <dbReference type="ChEBI" id="CHEBI:57692"/>
        <dbReference type="ChEBI" id="CHEBI:58210"/>
        <dbReference type="EC" id="2.7.7.2"/>
    </reaction>
</comment>
<dbReference type="InterPro" id="IPR002500">
    <property type="entry name" value="PAPS_reduct_dom"/>
</dbReference>
<evidence type="ECO:0000256" key="12">
    <source>
        <dbReference type="ARBA" id="ARBA00049494"/>
    </source>
</evidence>
<dbReference type="GO" id="GO:0005524">
    <property type="term" value="F:ATP binding"/>
    <property type="evidence" value="ECO:0007669"/>
    <property type="project" value="UniProtKB-KW"/>
</dbReference>
<dbReference type="EMBL" id="VDLU01000002">
    <property type="protein sequence ID" value="TNJ28115.1"/>
    <property type="molecule type" value="Genomic_DNA"/>
</dbReference>
<dbReference type="GO" id="GO:0006747">
    <property type="term" value="P:FAD biosynthetic process"/>
    <property type="evidence" value="ECO:0007669"/>
    <property type="project" value="TreeGrafter"/>
</dbReference>
<feature type="domain" description="Phosphoadenosine phosphosulphate reductase" evidence="13">
    <location>
        <begin position="69"/>
        <end position="143"/>
    </location>
</feature>
<keyword evidence="15" id="KW-1185">Reference proteome</keyword>
<comment type="caution">
    <text evidence="14">The sequence shown here is derived from an EMBL/GenBank/DDBJ whole genome shotgun (WGS) entry which is preliminary data.</text>
</comment>
<dbReference type="VEuPathDB" id="GiardiaDB:GMRT_15179"/>
<evidence type="ECO:0000256" key="2">
    <source>
        <dbReference type="ARBA" id="ARBA00012393"/>
    </source>
</evidence>
<evidence type="ECO:0000256" key="5">
    <source>
        <dbReference type="ARBA" id="ARBA00022679"/>
    </source>
</evidence>
<organism evidence="14 15">
    <name type="scientific">Giardia muris</name>
    <dbReference type="NCBI Taxonomy" id="5742"/>
    <lineage>
        <taxon>Eukaryota</taxon>
        <taxon>Metamonada</taxon>
        <taxon>Diplomonadida</taxon>
        <taxon>Hexamitidae</taxon>
        <taxon>Giardiinae</taxon>
        <taxon>Giardia</taxon>
    </lineage>
</organism>
<protein>
    <recommendedName>
        <fullName evidence="2">FAD synthase</fullName>
        <ecNumber evidence="2">2.7.7.2</ecNumber>
    </recommendedName>
    <alternativeName>
        <fullName evidence="10">FAD pyrophosphorylase</fullName>
    </alternativeName>
    <alternativeName>
        <fullName evidence="11">FMN adenylyltransferase</fullName>
    </alternativeName>
</protein>
<feature type="domain" description="Phosphoadenosine phosphosulphate reductase" evidence="13">
    <location>
        <begin position="156"/>
        <end position="232"/>
    </location>
</feature>
<evidence type="ECO:0000313" key="15">
    <source>
        <dbReference type="Proteomes" id="UP000315496"/>
    </source>
</evidence>
<dbReference type="AlphaFoldDB" id="A0A4Z1SSZ6"/>
<keyword evidence="4" id="KW-0288">FMN</keyword>
<keyword evidence="7" id="KW-0547">Nucleotide-binding</keyword>
<dbReference type="Proteomes" id="UP000315496">
    <property type="component" value="Chromosome 2"/>
</dbReference>
<keyword evidence="5" id="KW-0808">Transferase</keyword>
<evidence type="ECO:0000256" key="10">
    <source>
        <dbReference type="ARBA" id="ARBA00031145"/>
    </source>
</evidence>
<evidence type="ECO:0000256" key="1">
    <source>
        <dbReference type="ARBA" id="ARBA00004726"/>
    </source>
</evidence>
<evidence type="ECO:0000313" key="14">
    <source>
        <dbReference type="EMBL" id="TNJ28115.1"/>
    </source>
</evidence>
<accession>A0A4Z1SSZ6</accession>
<evidence type="ECO:0000256" key="11">
    <source>
        <dbReference type="ARBA" id="ARBA00031871"/>
    </source>
</evidence>
<keyword evidence="6" id="KW-0548">Nucleotidyltransferase</keyword>
<dbReference type="SUPFAM" id="SSF52402">
    <property type="entry name" value="Adenine nucleotide alpha hydrolases-like"/>
    <property type="match status" value="1"/>
</dbReference>
<evidence type="ECO:0000256" key="7">
    <source>
        <dbReference type="ARBA" id="ARBA00022741"/>
    </source>
</evidence>
<dbReference type="Gene3D" id="3.40.50.620">
    <property type="entry name" value="HUPs"/>
    <property type="match status" value="1"/>
</dbReference>
<dbReference type="Pfam" id="PF01507">
    <property type="entry name" value="PAPS_reduct"/>
    <property type="match status" value="2"/>
</dbReference>
<evidence type="ECO:0000256" key="3">
    <source>
        <dbReference type="ARBA" id="ARBA00022630"/>
    </source>
</evidence>
<keyword evidence="3" id="KW-0285">Flavoprotein</keyword>
<evidence type="ECO:0000256" key="6">
    <source>
        <dbReference type="ARBA" id="ARBA00022695"/>
    </source>
</evidence>
<gene>
    <name evidence="14" type="ORF">GMRT_15179</name>
</gene>
<sequence>MVFISLSTDPTEDGTERLVPALETPVDEAFSDCQPILSLLEEEGKFSTLLRDSLLAIRMAMRLYDSLGFSFNGGKDNTVVLHLIRAACLQAVQEGLDDPLTPYQVFRRHFHLFYLHTEKQMDELCQYLLKTEKRYALNTTVYAGKDFLQCLLRYHQERKPNAVIMGMRSVDPMGRTTIFSPCTPGWPSFIRVNPILPWSFVDVWDFIKRFRIQYCRLYDHGYTSLGSAYSTRKHPMLQDGSVMRLHTWSRAQDPISSRVDGSTSYLSQESDSNASLVIDVLVERGLTLEELRSNGSDVDVDDLEGSAPAIYLPITAHERQSRMK</sequence>
<proteinExistence type="predicted"/>
<reference evidence="14 15" key="1">
    <citation type="submission" date="2019-05" db="EMBL/GenBank/DDBJ databases">
        <title>The compact genome of Giardia muris reveals important steps in the evolution of intestinal protozoan parasites.</title>
        <authorList>
            <person name="Xu F."/>
            <person name="Jimenez-Gonzalez A."/>
            <person name="Einarsson E."/>
            <person name="Astvaldsson A."/>
            <person name="Peirasmaki D."/>
            <person name="Eckmann L."/>
            <person name="Andersson J.O."/>
            <person name="Svard S.G."/>
            <person name="Jerlstrom-Hultqvist J."/>
        </authorList>
    </citation>
    <scope>NUCLEOTIDE SEQUENCE [LARGE SCALE GENOMIC DNA]</scope>
    <source>
        <strain evidence="14 15">Roberts-Thomson</strain>
    </source>
</reference>
<dbReference type="InterPro" id="IPR014729">
    <property type="entry name" value="Rossmann-like_a/b/a_fold"/>
</dbReference>
<comment type="pathway">
    <text evidence="1">Cofactor biosynthesis; FAD biosynthesis; FAD from FMN: step 1/1.</text>
</comment>
<dbReference type="EC" id="2.7.7.2" evidence="2"/>
<dbReference type="PANTHER" id="PTHR23293:SF9">
    <property type="entry name" value="FAD SYNTHASE"/>
    <property type="match status" value="1"/>
</dbReference>